<dbReference type="InterPro" id="IPR016164">
    <property type="entry name" value="FAD-linked_Oxase-like_C"/>
</dbReference>
<evidence type="ECO:0000256" key="8">
    <source>
        <dbReference type="SAM" id="Phobius"/>
    </source>
</evidence>
<dbReference type="GO" id="GO:0009823">
    <property type="term" value="P:cytokinin catabolic process"/>
    <property type="evidence" value="ECO:0007669"/>
    <property type="project" value="EnsemblPlants"/>
</dbReference>
<organism evidence="10 11">
    <name type="scientific">Rosa chinensis</name>
    <name type="common">China rose</name>
    <dbReference type="NCBI Taxonomy" id="74649"/>
    <lineage>
        <taxon>Eukaryota</taxon>
        <taxon>Viridiplantae</taxon>
        <taxon>Streptophyta</taxon>
        <taxon>Embryophyta</taxon>
        <taxon>Tracheophyta</taxon>
        <taxon>Spermatophyta</taxon>
        <taxon>Magnoliopsida</taxon>
        <taxon>eudicotyledons</taxon>
        <taxon>Gunneridae</taxon>
        <taxon>Pentapetalae</taxon>
        <taxon>rosids</taxon>
        <taxon>fabids</taxon>
        <taxon>Rosales</taxon>
        <taxon>Rosaceae</taxon>
        <taxon>Rosoideae</taxon>
        <taxon>Rosoideae incertae sedis</taxon>
        <taxon>Rosa</taxon>
    </lineage>
</organism>
<dbReference type="InterPro" id="IPR016170">
    <property type="entry name" value="Cytok_DH_C_sf"/>
</dbReference>
<dbReference type="EMBL" id="PDCK01000040">
    <property type="protein sequence ID" value="PRQ46854.1"/>
    <property type="molecule type" value="Genomic_DNA"/>
</dbReference>
<evidence type="ECO:0000256" key="1">
    <source>
        <dbReference type="ARBA" id="ARBA00001974"/>
    </source>
</evidence>
<dbReference type="Proteomes" id="UP000238479">
    <property type="component" value="Chromosome 2"/>
</dbReference>
<keyword evidence="8" id="KW-0472">Membrane</keyword>
<dbReference type="GO" id="GO:0005773">
    <property type="term" value="C:vacuole"/>
    <property type="evidence" value="ECO:0007669"/>
    <property type="project" value="EnsemblPlants"/>
</dbReference>
<dbReference type="GO" id="GO:0019139">
    <property type="term" value="F:cytokinin dehydrogenase activity"/>
    <property type="evidence" value="ECO:0007669"/>
    <property type="project" value="UniProtKB-EC"/>
</dbReference>
<dbReference type="PANTHER" id="PTHR13878">
    <property type="entry name" value="GULONOLACTONE OXIDASE"/>
    <property type="match status" value="1"/>
</dbReference>
<evidence type="ECO:0000256" key="3">
    <source>
        <dbReference type="ARBA" id="ARBA00011928"/>
    </source>
</evidence>
<comment type="caution">
    <text evidence="10">The sequence shown here is derived from an EMBL/GenBank/DDBJ whole genome shotgun (WGS) entry which is preliminary data.</text>
</comment>
<feature type="domain" description="FAD-binding PCMH-type" evidence="9">
    <location>
        <begin position="137"/>
        <end position="326"/>
    </location>
</feature>
<evidence type="ECO:0000256" key="5">
    <source>
        <dbReference type="ARBA" id="ARBA00022827"/>
    </source>
</evidence>
<accession>A0A2P6RK98</accession>
<name>A0A2P6RK98_ROSCH</name>
<comment type="similarity">
    <text evidence="2">Belongs to the oxygen-dependent FAD-linked oxidoreductase family.</text>
</comment>
<gene>
    <name evidence="10" type="ORF">RchiOBHm_Chr2g0093491</name>
</gene>
<keyword evidence="4" id="KW-0285">Flavoprotein</keyword>
<evidence type="ECO:0000259" key="9">
    <source>
        <dbReference type="PROSITE" id="PS51387"/>
    </source>
</evidence>
<evidence type="ECO:0000313" key="10">
    <source>
        <dbReference type="EMBL" id="PRQ46854.1"/>
    </source>
</evidence>
<dbReference type="GO" id="GO:0008131">
    <property type="term" value="F:primary methylamine oxidase activity"/>
    <property type="evidence" value="ECO:0007669"/>
    <property type="project" value="EnsemblPlants"/>
</dbReference>
<reference evidence="10 11" key="1">
    <citation type="journal article" date="2018" name="Nat. Genet.">
        <title>The Rosa genome provides new insights in the design of modern roses.</title>
        <authorList>
            <person name="Bendahmane M."/>
        </authorList>
    </citation>
    <scope>NUCLEOTIDE SEQUENCE [LARGE SCALE GENOMIC DNA]</scope>
    <source>
        <strain evidence="11">cv. Old Blush</strain>
    </source>
</reference>
<dbReference type="PROSITE" id="PS51387">
    <property type="entry name" value="FAD_PCMH"/>
    <property type="match status" value="1"/>
</dbReference>
<dbReference type="Pfam" id="PF01565">
    <property type="entry name" value="FAD_binding_4"/>
    <property type="match status" value="1"/>
</dbReference>
<keyword evidence="8" id="KW-1133">Transmembrane helix</keyword>
<dbReference type="Gene3D" id="3.40.462.10">
    <property type="entry name" value="FAD-linked oxidases, C-terminal domain"/>
    <property type="match status" value="1"/>
</dbReference>
<evidence type="ECO:0000313" key="11">
    <source>
        <dbReference type="Proteomes" id="UP000238479"/>
    </source>
</evidence>
<feature type="transmembrane region" description="Helical" evidence="8">
    <location>
        <begin position="66"/>
        <end position="89"/>
    </location>
</feature>
<dbReference type="Pfam" id="PF09265">
    <property type="entry name" value="Cytokin-bind"/>
    <property type="match status" value="1"/>
</dbReference>
<proteinExistence type="inferred from homology"/>
<dbReference type="PANTHER" id="PTHR13878:SF127">
    <property type="entry name" value="CYTOKININ DEHYDROGENASE 3"/>
    <property type="match status" value="1"/>
</dbReference>
<dbReference type="Gene3D" id="3.30.43.10">
    <property type="entry name" value="Uridine Diphospho-n-acetylenolpyruvylglucosamine Reductase, domain 2"/>
    <property type="match status" value="1"/>
</dbReference>
<dbReference type="GO" id="GO:0071949">
    <property type="term" value="F:FAD binding"/>
    <property type="evidence" value="ECO:0007669"/>
    <property type="project" value="InterPro"/>
</dbReference>
<comment type="cofactor">
    <cofactor evidence="1">
        <name>FAD</name>
        <dbReference type="ChEBI" id="CHEBI:57692"/>
    </cofactor>
</comment>
<evidence type="ECO:0000256" key="4">
    <source>
        <dbReference type="ARBA" id="ARBA00022630"/>
    </source>
</evidence>
<dbReference type="InterPro" id="IPR016169">
    <property type="entry name" value="FAD-bd_PCMH_sub2"/>
</dbReference>
<keyword evidence="8" id="KW-0812">Transmembrane</keyword>
<dbReference type="SUPFAM" id="SSF55103">
    <property type="entry name" value="FAD-linked oxidases, C-terminal domain"/>
    <property type="match status" value="1"/>
</dbReference>
<comment type="catalytic activity">
    <reaction evidence="7">
        <text>N(6)-dimethylallyladenine + A + H2O = 3-methyl-2-butenal + adenine + AH2</text>
        <dbReference type="Rhea" id="RHEA:13625"/>
        <dbReference type="ChEBI" id="CHEBI:13193"/>
        <dbReference type="ChEBI" id="CHEBI:15377"/>
        <dbReference type="ChEBI" id="CHEBI:15825"/>
        <dbReference type="ChEBI" id="CHEBI:16708"/>
        <dbReference type="ChEBI" id="CHEBI:17499"/>
        <dbReference type="ChEBI" id="CHEBI:17660"/>
        <dbReference type="EC" id="1.5.99.12"/>
    </reaction>
</comment>
<dbReference type="InterPro" id="IPR050432">
    <property type="entry name" value="FAD-linked_Oxidoreductases_BP"/>
</dbReference>
<evidence type="ECO:0000256" key="2">
    <source>
        <dbReference type="ARBA" id="ARBA00005466"/>
    </source>
</evidence>
<dbReference type="InterPro" id="IPR006093">
    <property type="entry name" value="Oxy_OxRdtase_FAD_BS"/>
</dbReference>
<dbReference type="SUPFAM" id="SSF56176">
    <property type="entry name" value="FAD-binding/transporter-associated domain-like"/>
    <property type="match status" value="1"/>
</dbReference>
<evidence type="ECO:0000256" key="7">
    <source>
        <dbReference type="ARBA" id="ARBA00048224"/>
    </source>
</evidence>
<dbReference type="EC" id="1.5.99.12" evidence="3"/>
<dbReference type="InterPro" id="IPR036318">
    <property type="entry name" value="FAD-bd_PCMH-like_sf"/>
</dbReference>
<dbReference type="InterPro" id="IPR016167">
    <property type="entry name" value="FAD-bd_PCMH_sub1"/>
</dbReference>
<dbReference type="InterPro" id="IPR016166">
    <property type="entry name" value="FAD-bd_PCMH"/>
</dbReference>
<evidence type="ECO:0000256" key="6">
    <source>
        <dbReference type="ARBA" id="ARBA00023002"/>
    </source>
</evidence>
<keyword evidence="5" id="KW-0274">FAD</keyword>
<dbReference type="Gramene" id="PRQ46854">
    <property type="protein sequence ID" value="PRQ46854"/>
    <property type="gene ID" value="RchiOBHm_Chr2g0093491"/>
</dbReference>
<protein>
    <recommendedName>
        <fullName evidence="3">cytokinin dehydrogenase</fullName>
        <ecNumber evidence="3">1.5.99.12</ecNumber>
    </recommendedName>
</protein>
<dbReference type="STRING" id="74649.A0A2P6RK98"/>
<keyword evidence="6 10" id="KW-0560">Oxidoreductase</keyword>
<dbReference type="Gene3D" id="3.30.465.10">
    <property type="match status" value="1"/>
</dbReference>
<dbReference type="PROSITE" id="PS00862">
    <property type="entry name" value="OX2_COVAL_FAD"/>
    <property type="match status" value="1"/>
</dbReference>
<dbReference type="InterPro" id="IPR006094">
    <property type="entry name" value="Oxid_FAD_bind_N"/>
</dbReference>
<dbReference type="AlphaFoldDB" id="A0A2P6RK98"/>
<dbReference type="InterPro" id="IPR015345">
    <property type="entry name" value="Cytokinin_DH_FAD/cytokin-bd"/>
</dbReference>
<keyword evidence="11" id="KW-1185">Reference proteome</keyword>
<dbReference type="FunFam" id="3.40.462.10:FF:000001">
    <property type="entry name" value="Cytokinin dehydrogenase 2"/>
    <property type="match status" value="1"/>
</dbReference>
<dbReference type="OMA" id="SSGFDEW"/>
<sequence length="610" mass="69473">MTFASERKRENDESKACPLRILENQYVLSLRRRSPHNAIHIFKRQRFRSLPIQDFYPRSHAALFPYIYLSSSFYILPTYPFLLCLTFSFSMAKNSSSFPTYFIALFIMSRLIPTIGYRLRDDPEAIILASTDYGHIHSENPAAVLYPSSINDISSLIKFANNVSVPFGVAAKGQGHSTRGQAMARNGVVVEMSSLRNHRPQHGSSGIEVVSTTNKDEVKLYYADVGGEQLWVDVLHATLEHGLSPVTWTDYLYLTVGGTLSNAGIGGQTFRFGPQISNVYEMDVVTGEGDFVTCSPNNNAELFYGVLGGLGQFGVISRARIALEPAPKRVKWVRMLYSDFSAFSRDQERLISINGRQQSNALDYLEGSILINQGPPDNWRASSFFPQSSHNRIISKVNKHGIIYCLEVVKYYDHHTETTADKELQNLLKGLNYLPGFKFENDASYVEFLNRVRSGELKLQSEGLWDVPHPWLNLFIPKSRITDFDLGVFKDIVLKRNITTGPVLVYPMNRSKWNERMSAVVPEEDVFYTVGFLHSTGFDEWKAFDEQNKEILGFCVRSGIAVKQYLPDHKTQQDWMNHFGSKWKTFQKRKALFDPKRILSPGQRIFQIKE</sequence>